<feature type="domain" description="DUF7792" evidence="1">
    <location>
        <begin position="4"/>
        <end position="47"/>
    </location>
</feature>
<evidence type="ECO:0000259" key="1">
    <source>
        <dbReference type="Pfam" id="PF25055"/>
    </source>
</evidence>
<accession>A0AAQ3JZB4</accession>
<proteinExistence type="predicted"/>
<evidence type="ECO:0000313" key="2">
    <source>
        <dbReference type="EMBL" id="WOK98952.1"/>
    </source>
</evidence>
<sequence length="90" mass="9838">MDNIVDKCHNRSFVHHLFSITPAAAFAKISTQIDNSISDVSWLLRVSAPARFGAAAALVSLARDNQHFVKLIIKEDGAVPLLRLLKEAEG</sequence>
<dbReference type="Proteomes" id="UP001327560">
    <property type="component" value="Chromosome 2"/>
</dbReference>
<dbReference type="InterPro" id="IPR056694">
    <property type="entry name" value="DUF7792"/>
</dbReference>
<dbReference type="AlphaFoldDB" id="A0AAQ3JZB4"/>
<keyword evidence="3" id="KW-1185">Reference proteome</keyword>
<gene>
    <name evidence="2" type="ORF">Cni_G07664</name>
</gene>
<name>A0AAQ3JZB4_9LILI</name>
<dbReference type="EMBL" id="CP136891">
    <property type="protein sequence ID" value="WOK98952.1"/>
    <property type="molecule type" value="Genomic_DNA"/>
</dbReference>
<dbReference type="PANTHER" id="PTHR46168">
    <property type="entry name" value="ARMADILLO REPEAT ONLY 4"/>
    <property type="match status" value="1"/>
</dbReference>
<organism evidence="2 3">
    <name type="scientific">Canna indica</name>
    <name type="common">Indian-shot</name>
    <dbReference type="NCBI Taxonomy" id="4628"/>
    <lineage>
        <taxon>Eukaryota</taxon>
        <taxon>Viridiplantae</taxon>
        <taxon>Streptophyta</taxon>
        <taxon>Embryophyta</taxon>
        <taxon>Tracheophyta</taxon>
        <taxon>Spermatophyta</taxon>
        <taxon>Magnoliopsida</taxon>
        <taxon>Liliopsida</taxon>
        <taxon>Zingiberales</taxon>
        <taxon>Cannaceae</taxon>
        <taxon>Canna</taxon>
    </lineage>
</organism>
<evidence type="ECO:0000313" key="3">
    <source>
        <dbReference type="Proteomes" id="UP001327560"/>
    </source>
</evidence>
<dbReference type="PANTHER" id="PTHR46168:SF9">
    <property type="entry name" value="ARMADILLO REPEAT ONLY 2"/>
    <property type="match status" value="1"/>
</dbReference>
<dbReference type="Pfam" id="PF25055">
    <property type="entry name" value="DUF7792"/>
    <property type="match status" value="1"/>
</dbReference>
<protein>
    <recommendedName>
        <fullName evidence="1">DUF7792 domain-containing protein</fullName>
    </recommendedName>
</protein>
<reference evidence="2 3" key="1">
    <citation type="submission" date="2023-10" db="EMBL/GenBank/DDBJ databases">
        <title>Chromosome-scale genome assembly provides insights into flower coloration mechanisms of Canna indica.</title>
        <authorList>
            <person name="Li C."/>
        </authorList>
    </citation>
    <scope>NUCLEOTIDE SEQUENCE [LARGE SCALE GENOMIC DNA]</scope>
    <source>
        <tissue evidence="2">Flower</tissue>
    </source>
</reference>